<dbReference type="AlphaFoldDB" id="A0A7C9FQ30"/>
<dbReference type="Gene3D" id="3.40.50.850">
    <property type="entry name" value="Isochorismatase-like"/>
    <property type="match status" value="1"/>
</dbReference>
<name>A0A7C9FQ30_9BACT</name>
<protein>
    <submittedName>
        <fullName evidence="3">Isochorismatase family protein</fullName>
    </submittedName>
</protein>
<dbReference type="InterPro" id="IPR052347">
    <property type="entry name" value="Isochorismatase_Nicotinamidase"/>
</dbReference>
<organism evidence="3 4">
    <name type="scientific">Salmonirosea aquatica</name>
    <dbReference type="NCBI Taxonomy" id="2654236"/>
    <lineage>
        <taxon>Bacteria</taxon>
        <taxon>Pseudomonadati</taxon>
        <taxon>Bacteroidota</taxon>
        <taxon>Cytophagia</taxon>
        <taxon>Cytophagales</taxon>
        <taxon>Spirosomataceae</taxon>
        <taxon>Salmonirosea</taxon>
    </lineage>
</organism>
<reference evidence="3 4" key="1">
    <citation type="submission" date="2019-10" db="EMBL/GenBank/DDBJ databases">
        <title>Draft Genome Sequence of Cytophagaceae sp. SJW1-29.</title>
        <authorList>
            <person name="Choi A."/>
        </authorList>
    </citation>
    <scope>NUCLEOTIDE SEQUENCE [LARGE SCALE GENOMIC DNA]</scope>
    <source>
        <strain evidence="3 4">SJW1-29</strain>
    </source>
</reference>
<dbReference type="Proteomes" id="UP000479293">
    <property type="component" value="Unassembled WGS sequence"/>
</dbReference>
<keyword evidence="2" id="KW-0378">Hydrolase</keyword>
<proteinExistence type="inferred from homology"/>
<dbReference type="PANTHER" id="PTHR11080">
    <property type="entry name" value="PYRAZINAMIDASE/NICOTINAMIDASE"/>
    <property type="match status" value="1"/>
</dbReference>
<evidence type="ECO:0000256" key="2">
    <source>
        <dbReference type="ARBA" id="ARBA00022801"/>
    </source>
</evidence>
<comment type="similarity">
    <text evidence="1">Belongs to the isochorismatase family.</text>
</comment>
<dbReference type="RefSeq" id="WP_152760331.1">
    <property type="nucleotide sequence ID" value="NZ_WHLY01000002.1"/>
</dbReference>
<evidence type="ECO:0000313" key="3">
    <source>
        <dbReference type="EMBL" id="MPR34269.1"/>
    </source>
</evidence>
<gene>
    <name evidence="3" type="ORF">GBK04_13115</name>
</gene>
<comment type="caution">
    <text evidence="3">The sequence shown here is derived from an EMBL/GenBank/DDBJ whole genome shotgun (WGS) entry which is preliminary data.</text>
</comment>
<dbReference type="PANTHER" id="PTHR11080:SF2">
    <property type="entry name" value="LD05707P"/>
    <property type="match status" value="1"/>
</dbReference>
<sequence>MNSDKKITLLIIDAQFDFCAPQGALYVPGAEQDVERLVALISRASEQIGHIVATLDTHQVLDIAHPGFWKNTAGQSPEPFTPISSADVENGTWVPRFDVNYARQYVHSLEEQDEFQHFIWPEHCLAGTHGAALVDSVARALREWSHRSQRNYQTVTKGEHPLAEHFGVFRAQIPVPGSPKTELNQHLLDELAQNDEIWIAGEARSHCVATSLRQIMKYAPSLVPKVIMLTDCMSDVTGLGYLADPIYAEARKLGVRFTTSVELMP</sequence>
<dbReference type="GO" id="GO:0016787">
    <property type="term" value="F:hydrolase activity"/>
    <property type="evidence" value="ECO:0007669"/>
    <property type="project" value="UniProtKB-KW"/>
</dbReference>
<evidence type="ECO:0000256" key="1">
    <source>
        <dbReference type="ARBA" id="ARBA00006336"/>
    </source>
</evidence>
<dbReference type="SUPFAM" id="SSF52499">
    <property type="entry name" value="Isochorismatase-like hydrolases"/>
    <property type="match status" value="1"/>
</dbReference>
<keyword evidence="4" id="KW-1185">Reference proteome</keyword>
<dbReference type="InterPro" id="IPR036380">
    <property type="entry name" value="Isochorismatase-like_sf"/>
</dbReference>
<dbReference type="EMBL" id="WHLY01000002">
    <property type="protein sequence ID" value="MPR34269.1"/>
    <property type="molecule type" value="Genomic_DNA"/>
</dbReference>
<accession>A0A7C9FQ30</accession>
<evidence type="ECO:0000313" key="4">
    <source>
        <dbReference type="Proteomes" id="UP000479293"/>
    </source>
</evidence>